<dbReference type="EMBL" id="GL876973">
    <property type="protein sequence ID" value="KLU89605.1"/>
    <property type="molecule type" value="Genomic_DNA"/>
</dbReference>
<feature type="transmembrane region" description="Helical" evidence="2">
    <location>
        <begin position="175"/>
        <end position="195"/>
    </location>
</feature>
<name>A0A0C4E7Q6_MAGP6</name>
<evidence type="ECO:0000313" key="4">
    <source>
        <dbReference type="EMBL" id="KLU89605.1"/>
    </source>
</evidence>
<keyword evidence="2" id="KW-0812">Transmembrane</keyword>
<feature type="region of interest" description="Disordered" evidence="1">
    <location>
        <begin position="17"/>
        <end position="77"/>
    </location>
</feature>
<reference evidence="6" key="2">
    <citation type="submission" date="2010-05" db="EMBL/GenBank/DDBJ databases">
        <title>The genome sequence of Magnaporthe poae strain ATCC 64411.</title>
        <authorList>
            <person name="Ma L.-J."/>
            <person name="Dead R."/>
            <person name="Young S."/>
            <person name="Zeng Q."/>
            <person name="Koehrsen M."/>
            <person name="Alvarado L."/>
            <person name="Berlin A."/>
            <person name="Chapman S.B."/>
            <person name="Chen Z."/>
            <person name="Freedman E."/>
            <person name="Gellesch M."/>
            <person name="Goldberg J."/>
            <person name="Griggs A."/>
            <person name="Gujja S."/>
            <person name="Heilman E.R."/>
            <person name="Heiman D."/>
            <person name="Hepburn T."/>
            <person name="Howarth C."/>
            <person name="Jen D."/>
            <person name="Larson L."/>
            <person name="Mehta T."/>
            <person name="Neiman D."/>
            <person name="Pearson M."/>
            <person name="Roberts A."/>
            <person name="Saif S."/>
            <person name="Shea T."/>
            <person name="Shenoy N."/>
            <person name="Sisk P."/>
            <person name="Stolte C."/>
            <person name="Sykes S."/>
            <person name="Walk T."/>
            <person name="White J."/>
            <person name="Yandava C."/>
            <person name="Haas B."/>
            <person name="Nusbaum C."/>
            <person name="Birren B."/>
        </authorList>
    </citation>
    <scope>NUCLEOTIDE SEQUENCE [LARGE SCALE GENOMIC DNA]</scope>
    <source>
        <strain evidence="6">ATCC 64411 / 73-15</strain>
    </source>
</reference>
<reference evidence="5" key="4">
    <citation type="journal article" date="2015" name="G3 (Bethesda)">
        <title>Genome sequences of three phytopathogenic species of the Magnaporthaceae family of fungi.</title>
        <authorList>
            <person name="Okagaki L.H."/>
            <person name="Nunes C.C."/>
            <person name="Sailsbery J."/>
            <person name="Clay B."/>
            <person name="Brown D."/>
            <person name="John T."/>
            <person name="Oh Y."/>
            <person name="Young N."/>
            <person name="Fitzgerald M."/>
            <person name="Haas B.J."/>
            <person name="Zeng Q."/>
            <person name="Young S."/>
            <person name="Adiconis X."/>
            <person name="Fan L."/>
            <person name="Levin J.Z."/>
            <person name="Mitchell T.K."/>
            <person name="Okubara P.A."/>
            <person name="Farman M.L."/>
            <person name="Kohn L.M."/>
            <person name="Birren B."/>
            <person name="Ma L.-J."/>
            <person name="Dean R.A."/>
        </authorList>
    </citation>
    <scope>NUCLEOTIDE SEQUENCE</scope>
    <source>
        <strain evidence="5">ATCC 64411 / 73-15</strain>
    </source>
</reference>
<keyword evidence="2" id="KW-1133">Transmembrane helix</keyword>
<dbReference type="eggNOG" id="ENOG502RR7D">
    <property type="taxonomic scope" value="Eukaryota"/>
</dbReference>
<evidence type="ECO:0000256" key="2">
    <source>
        <dbReference type="SAM" id="Phobius"/>
    </source>
</evidence>
<dbReference type="GO" id="GO:0016747">
    <property type="term" value="F:acyltransferase activity, transferring groups other than amino-acyl groups"/>
    <property type="evidence" value="ECO:0007669"/>
    <property type="project" value="InterPro"/>
</dbReference>
<feature type="transmembrane region" description="Helical" evidence="2">
    <location>
        <begin position="142"/>
        <end position="163"/>
    </location>
</feature>
<proteinExistence type="predicted"/>
<accession>A0A0C4E7Q6</accession>
<dbReference type="AlphaFoldDB" id="A0A0C4E7Q6"/>
<feature type="transmembrane region" description="Helical" evidence="2">
    <location>
        <begin position="215"/>
        <end position="234"/>
    </location>
</feature>
<dbReference type="InterPro" id="IPR002656">
    <property type="entry name" value="Acyl_transf_3_dom"/>
</dbReference>
<reference evidence="5" key="5">
    <citation type="submission" date="2015-06" db="UniProtKB">
        <authorList>
            <consortium name="EnsemblFungi"/>
        </authorList>
    </citation>
    <scope>IDENTIFICATION</scope>
    <source>
        <strain evidence="5">ATCC 64411</strain>
    </source>
</reference>
<dbReference type="STRING" id="644358.A0A0C4E7Q6"/>
<dbReference type="OrthoDB" id="5819582at2759"/>
<reference evidence="4" key="3">
    <citation type="submission" date="2011-03" db="EMBL/GenBank/DDBJ databases">
        <title>Annotation of Magnaporthe poae ATCC 64411.</title>
        <authorList>
            <person name="Ma L.-J."/>
            <person name="Dead R."/>
            <person name="Young S.K."/>
            <person name="Zeng Q."/>
            <person name="Gargeya S."/>
            <person name="Fitzgerald M."/>
            <person name="Haas B."/>
            <person name="Abouelleil A."/>
            <person name="Alvarado L."/>
            <person name="Arachchi H.M."/>
            <person name="Berlin A."/>
            <person name="Brown A."/>
            <person name="Chapman S.B."/>
            <person name="Chen Z."/>
            <person name="Dunbar C."/>
            <person name="Freedman E."/>
            <person name="Gearin G."/>
            <person name="Gellesch M."/>
            <person name="Goldberg J."/>
            <person name="Griggs A."/>
            <person name="Gujja S."/>
            <person name="Heiman D."/>
            <person name="Howarth C."/>
            <person name="Larson L."/>
            <person name="Lui A."/>
            <person name="MacDonald P.J.P."/>
            <person name="Mehta T."/>
            <person name="Montmayeur A."/>
            <person name="Murphy C."/>
            <person name="Neiman D."/>
            <person name="Pearson M."/>
            <person name="Priest M."/>
            <person name="Roberts A."/>
            <person name="Saif S."/>
            <person name="Shea T."/>
            <person name="Shenoy N."/>
            <person name="Sisk P."/>
            <person name="Stolte C."/>
            <person name="Sykes S."/>
            <person name="Yandava C."/>
            <person name="Wortman J."/>
            <person name="Nusbaum C."/>
            <person name="Birren B."/>
        </authorList>
    </citation>
    <scope>NUCLEOTIDE SEQUENCE</scope>
    <source>
        <strain evidence="4">ATCC 64411</strain>
    </source>
</reference>
<feature type="domain" description="Acyltransferase 3" evidence="3">
    <location>
        <begin position="102"/>
        <end position="233"/>
    </location>
</feature>
<feature type="compositionally biased region" description="Acidic residues" evidence="1">
    <location>
        <begin position="60"/>
        <end position="74"/>
    </location>
</feature>
<dbReference type="EMBL" id="ADBL01002074">
    <property type="status" value="NOT_ANNOTATED_CDS"/>
    <property type="molecule type" value="Genomic_DNA"/>
</dbReference>
<protein>
    <recommendedName>
        <fullName evidence="3">Acyltransferase 3 domain-containing protein</fullName>
    </recommendedName>
</protein>
<dbReference type="EnsemblFungi" id="MAPG_08576T0">
    <property type="protein sequence ID" value="MAPG_08576T0"/>
    <property type="gene ID" value="MAPG_08576"/>
</dbReference>
<dbReference type="Proteomes" id="UP000011715">
    <property type="component" value="Unassembled WGS sequence"/>
</dbReference>
<evidence type="ECO:0000313" key="6">
    <source>
        <dbReference type="Proteomes" id="UP000011715"/>
    </source>
</evidence>
<feature type="compositionally biased region" description="Low complexity" evidence="1">
    <location>
        <begin position="21"/>
        <end position="40"/>
    </location>
</feature>
<gene>
    <name evidence="4" type="ORF">MAPG_08576</name>
</gene>
<evidence type="ECO:0000313" key="5">
    <source>
        <dbReference type="EnsemblFungi" id="MAPG_08576T0"/>
    </source>
</evidence>
<feature type="transmembrane region" description="Helical" evidence="2">
    <location>
        <begin position="105"/>
        <end position="122"/>
    </location>
</feature>
<dbReference type="Pfam" id="PF01757">
    <property type="entry name" value="Acyl_transf_3"/>
    <property type="match status" value="1"/>
</dbReference>
<reference evidence="4" key="1">
    <citation type="submission" date="2010-05" db="EMBL/GenBank/DDBJ databases">
        <title>The Genome Sequence of Magnaporthe poae strain ATCC 64411.</title>
        <authorList>
            <consortium name="The Broad Institute Genome Sequencing Platform"/>
            <consortium name="Broad Institute Genome Sequencing Center for Infectious Disease"/>
            <person name="Ma L.-J."/>
            <person name="Dead R."/>
            <person name="Young S."/>
            <person name="Zeng Q."/>
            <person name="Koehrsen M."/>
            <person name="Alvarado L."/>
            <person name="Berlin A."/>
            <person name="Chapman S.B."/>
            <person name="Chen Z."/>
            <person name="Freedman E."/>
            <person name="Gellesch M."/>
            <person name="Goldberg J."/>
            <person name="Griggs A."/>
            <person name="Gujja S."/>
            <person name="Heilman E.R."/>
            <person name="Heiman D."/>
            <person name="Hepburn T."/>
            <person name="Howarth C."/>
            <person name="Jen D."/>
            <person name="Larson L."/>
            <person name="Mehta T."/>
            <person name="Neiman D."/>
            <person name="Pearson M."/>
            <person name="Roberts A."/>
            <person name="Saif S."/>
            <person name="Shea T."/>
            <person name="Shenoy N."/>
            <person name="Sisk P."/>
            <person name="Stolte C."/>
            <person name="Sykes S."/>
            <person name="Walk T."/>
            <person name="White J."/>
            <person name="Yandava C."/>
            <person name="Haas B."/>
            <person name="Nusbaum C."/>
            <person name="Birren B."/>
        </authorList>
    </citation>
    <scope>NUCLEOTIDE SEQUENCE</scope>
    <source>
        <strain evidence="4">ATCC 64411</strain>
    </source>
</reference>
<dbReference type="VEuPathDB" id="FungiDB:MAPG_08576"/>
<sequence>MFLSGMALADMNIARRRRGEQAAASAADGGVGGSSSSAAAPLLPLHNQEEKDLTPSASSDDGDDDDGQQQDQDDVVSTSMARAKTVYNRLAAAASASVPARLKTAGWWTVLVLSLLLGGWPVGGDVRDIWPYSWATWLLGGARPMTGRLALSVASVMLVASLDRLPRARKVLDSLLVRYLGEISYGLYLCHILAARTTLSQGLRIELEERWGEKFAPWAIVLVGVVLPGAVWLGDLHWRLVDKKCVRFTRWLGEWVGV</sequence>
<keyword evidence="6" id="KW-1185">Reference proteome</keyword>
<organism evidence="5 6">
    <name type="scientific">Magnaporthiopsis poae (strain ATCC 64411 / 73-15)</name>
    <name type="common">Kentucky bluegrass fungus</name>
    <name type="synonym">Magnaporthe poae</name>
    <dbReference type="NCBI Taxonomy" id="644358"/>
    <lineage>
        <taxon>Eukaryota</taxon>
        <taxon>Fungi</taxon>
        <taxon>Dikarya</taxon>
        <taxon>Ascomycota</taxon>
        <taxon>Pezizomycotina</taxon>
        <taxon>Sordariomycetes</taxon>
        <taxon>Sordariomycetidae</taxon>
        <taxon>Magnaporthales</taxon>
        <taxon>Magnaporthaceae</taxon>
        <taxon>Magnaporthiopsis</taxon>
    </lineage>
</organism>
<keyword evidence="2" id="KW-0472">Membrane</keyword>
<evidence type="ECO:0000259" key="3">
    <source>
        <dbReference type="Pfam" id="PF01757"/>
    </source>
</evidence>
<evidence type="ECO:0000256" key="1">
    <source>
        <dbReference type="SAM" id="MobiDB-lite"/>
    </source>
</evidence>